<feature type="domain" description="NAD-dependent epimerase/dehydratase" evidence="3">
    <location>
        <begin position="12"/>
        <end position="272"/>
    </location>
</feature>
<evidence type="ECO:0000313" key="4">
    <source>
        <dbReference type="EMBL" id="RDW77829.1"/>
    </source>
</evidence>
<dbReference type="EMBL" id="PDLM01000005">
    <property type="protein sequence ID" value="RDW77829.1"/>
    <property type="molecule type" value="Genomic_DNA"/>
</dbReference>
<dbReference type="PANTHER" id="PTHR10366:SF564">
    <property type="entry name" value="STEROL-4-ALPHA-CARBOXYLATE 3-DEHYDROGENASE, DECARBOXYLATING"/>
    <property type="match status" value="1"/>
</dbReference>
<gene>
    <name evidence="4" type="ORF">BP6252_05882</name>
</gene>
<dbReference type="STRING" id="1849047.A0A3D8RUS8"/>
<dbReference type="InterPro" id="IPR001509">
    <property type="entry name" value="Epimerase_deHydtase"/>
</dbReference>
<dbReference type="GO" id="GO:0016616">
    <property type="term" value="F:oxidoreductase activity, acting on the CH-OH group of donors, NAD or NADP as acceptor"/>
    <property type="evidence" value="ECO:0007669"/>
    <property type="project" value="TreeGrafter"/>
</dbReference>
<sequence length="354" mass="38557">MPAITSPSDSTVLITGANGFLATWTVGKLLDHGYNVRAAVRSEAKGEHLLKLYTAFGDRLSLYIVGDMDKPGVWDNAVKDTQGVIHTAARVNLNATNPKDIIDPAVGGTLGILQSIVKYGSSTKRFVYASSCAAITDPHFDTEITSSEVDWNNTSISEVETRGADASGLAKYQASKTLAEKALWEFLETNDTMFDATAINPPWIFGPPKQPVANPESLNDSNAFLYKAVVNADFAGMEPSSMPAHGWVGVSDVAEALVRSLSVPEAGGERIIVSAGSPWYWNEWIYAAHALCPPAEFVMSHPGLPKLSEKTKSDRKRLGIRFDNAKQERILGIKFMTMQELARDILDDYTSRGW</sequence>
<dbReference type="AlphaFoldDB" id="A0A3D8RUS8"/>
<proteinExistence type="inferred from homology"/>
<keyword evidence="1" id="KW-0560">Oxidoreductase</keyword>
<protein>
    <recommendedName>
        <fullName evidence="3">NAD-dependent epimerase/dehydratase domain-containing protein</fullName>
    </recommendedName>
</protein>
<dbReference type="Gene3D" id="3.40.50.720">
    <property type="entry name" value="NAD(P)-binding Rossmann-like Domain"/>
    <property type="match status" value="1"/>
</dbReference>
<dbReference type="SUPFAM" id="SSF51735">
    <property type="entry name" value="NAD(P)-binding Rossmann-fold domains"/>
    <property type="match status" value="1"/>
</dbReference>
<evidence type="ECO:0000256" key="2">
    <source>
        <dbReference type="ARBA" id="ARBA00023445"/>
    </source>
</evidence>
<reference evidence="4 5" key="1">
    <citation type="journal article" date="2018" name="IMA Fungus">
        <title>IMA Genome-F 9: Draft genome sequence of Annulohypoxylon stygium, Aspergillus mulundensis, Berkeleyomyces basicola (syn. Thielaviopsis basicola), Ceratocystis smalleyi, two Cercospora beticola strains, Coleophoma cylindrospora, Fusarium fracticaudum, Phialophora cf. hyalina, and Morchella septimelata.</title>
        <authorList>
            <person name="Wingfield B.D."/>
            <person name="Bills G.F."/>
            <person name="Dong Y."/>
            <person name="Huang W."/>
            <person name="Nel W.J."/>
            <person name="Swalarsk-Parry B.S."/>
            <person name="Vaghefi N."/>
            <person name="Wilken P.M."/>
            <person name="An Z."/>
            <person name="de Beer Z.W."/>
            <person name="De Vos L."/>
            <person name="Chen L."/>
            <person name="Duong T.A."/>
            <person name="Gao Y."/>
            <person name="Hammerbacher A."/>
            <person name="Kikkert J.R."/>
            <person name="Li Y."/>
            <person name="Li H."/>
            <person name="Li K."/>
            <person name="Li Q."/>
            <person name="Liu X."/>
            <person name="Ma X."/>
            <person name="Naidoo K."/>
            <person name="Pethybridge S.J."/>
            <person name="Sun J."/>
            <person name="Steenkamp E.T."/>
            <person name="van der Nest M.A."/>
            <person name="van Wyk S."/>
            <person name="Wingfield M.J."/>
            <person name="Xiong C."/>
            <person name="Yue Q."/>
            <person name="Zhang X."/>
        </authorList>
    </citation>
    <scope>NUCLEOTIDE SEQUENCE [LARGE SCALE GENOMIC DNA]</scope>
    <source>
        <strain evidence="4 5">BP6252</strain>
    </source>
</reference>
<comment type="similarity">
    <text evidence="2">Belongs to the NAD(P)-dependent epimerase/dehydratase family. Dihydroflavonol-4-reductase subfamily.</text>
</comment>
<comment type="caution">
    <text evidence="4">The sequence shown here is derived from an EMBL/GenBank/DDBJ whole genome shotgun (WGS) entry which is preliminary data.</text>
</comment>
<evidence type="ECO:0000256" key="1">
    <source>
        <dbReference type="ARBA" id="ARBA00023002"/>
    </source>
</evidence>
<evidence type="ECO:0000259" key="3">
    <source>
        <dbReference type="Pfam" id="PF01370"/>
    </source>
</evidence>
<dbReference type="InterPro" id="IPR050425">
    <property type="entry name" value="NAD(P)_dehydrat-like"/>
</dbReference>
<dbReference type="OrthoDB" id="2735536at2759"/>
<dbReference type="PANTHER" id="PTHR10366">
    <property type="entry name" value="NAD DEPENDENT EPIMERASE/DEHYDRATASE"/>
    <property type="match status" value="1"/>
</dbReference>
<dbReference type="Pfam" id="PF01370">
    <property type="entry name" value="Epimerase"/>
    <property type="match status" value="1"/>
</dbReference>
<dbReference type="InterPro" id="IPR036291">
    <property type="entry name" value="NAD(P)-bd_dom_sf"/>
</dbReference>
<dbReference type="Proteomes" id="UP000256645">
    <property type="component" value="Unassembled WGS sequence"/>
</dbReference>
<evidence type="ECO:0000313" key="5">
    <source>
        <dbReference type="Proteomes" id="UP000256645"/>
    </source>
</evidence>
<name>A0A3D8RUS8_9HELO</name>
<organism evidence="4 5">
    <name type="scientific">Coleophoma cylindrospora</name>
    <dbReference type="NCBI Taxonomy" id="1849047"/>
    <lineage>
        <taxon>Eukaryota</taxon>
        <taxon>Fungi</taxon>
        <taxon>Dikarya</taxon>
        <taxon>Ascomycota</taxon>
        <taxon>Pezizomycotina</taxon>
        <taxon>Leotiomycetes</taxon>
        <taxon>Helotiales</taxon>
        <taxon>Dermateaceae</taxon>
        <taxon>Coleophoma</taxon>
    </lineage>
</organism>
<accession>A0A3D8RUS8</accession>
<keyword evidence="5" id="KW-1185">Reference proteome</keyword>